<gene>
    <name evidence="2" type="ORF">VP01_8435g1</name>
</gene>
<feature type="region of interest" description="Disordered" evidence="1">
    <location>
        <begin position="22"/>
        <end position="64"/>
    </location>
</feature>
<organism evidence="2 3">
    <name type="scientific">Puccinia sorghi</name>
    <dbReference type="NCBI Taxonomy" id="27349"/>
    <lineage>
        <taxon>Eukaryota</taxon>
        <taxon>Fungi</taxon>
        <taxon>Dikarya</taxon>
        <taxon>Basidiomycota</taxon>
        <taxon>Pucciniomycotina</taxon>
        <taxon>Pucciniomycetes</taxon>
        <taxon>Pucciniales</taxon>
        <taxon>Pucciniaceae</taxon>
        <taxon>Puccinia</taxon>
    </lineage>
</organism>
<dbReference type="AlphaFoldDB" id="A0A0L6U9B0"/>
<protein>
    <submittedName>
        <fullName evidence="2">Uncharacterized protein</fullName>
    </submittedName>
</protein>
<sequence length="111" mass="11810">METLNACLNELMHMMGEERAQRLATEETLQQTQARLDATTGQQNPAPAQPNPAPTPASNSMVIGKPQTFDGTCGAAAKAFIGQIGLHAVTYPKQFPTVTSKVVLQWGTSGI</sequence>
<dbReference type="EMBL" id="LAVV01013977">
    <property type="protein sequence ID" value="KNZ45153.1"/>
    <property type="molecule type" value="Genomic_DNA"/>
</dbReference>
<evidence type="ECO:0000256" key="1">
    <source>
        <dbReference type="SAM" id="MobiDB-lite"/>
    </source>
</evidence>
<proteinExistence type="predicted"/>
<name>A0A0L6U9B0_9BASI</name>
<comment type="caution">
    <text evidence="2">The sequence shown here is derived from an EMBL/GenBank/DDBJ whole genome shotgun (WGS) entry which is preliminary data.</text>
</comment>
<evidence type="ECO:0000313" key="3">
    <source>
        <dbReference type="Proteomes" id="UP000037035"/>
    </source>
</evidence>
<reference evidence="2 3" key="1">
    <citation type="submission" date="2015-08" db="EMBL/GenBank/DDBJ databases">
        <title>Next Generation Sequencing and Analysis of the Genome of Puccinia sorghi L Schw, the Causal Agent of Maize Common Rust.</title>
        <authorList>
            <person name="Rochi L."/>
            <person name="Burguener G."/>
            <person name="Darino M."/>
            <person name="Turjanski A."/>
            <person name="Kreff E."/>
            <person name="Dieguez M.J."/>
            <person name="Sacco F."/>
        </authorList>
    </citation>
    <scope>NUCLEOTIDE SEQUENCE [LARGE SCALE GENOMIC DNA]</scope>
    <source>
        <strain evidence="2 3">RO10H11247</strain>
    </source>
</reference>
<dbReference type="VEuPathDB" id="FungiDB:VP01_8435g1"/>
<dbReference type="OrthoDB" id="4847360at2759"/>
<dbReference type="Proteomes" id="UP000037035">
    <property type="component" value="Unassembled WGS sequence"/>
</dbReference>
<keyword evidence="3" id="KW-1185">Reference proteome</keyword>
<accession>A0A0L6U9B0</accession>
<evidence type="ECO:0000313" key="2">
    <source>
        <dbReference type="EMBL" id="KNZ45153.1"/>
    </source>
</evidence>